<reference evidence="2" key="3">
    <citation type="submission" date="2025-09" db="UniProtKB">
        <authorList>
            <consortium name="Ensembl"/>
        </authorList>
    </citation>
    <scope>IDENTIFICATION</scope>
</reference>
<dbReference type="AlphaFoldDB" id="A0A8C9WF08"/>
<reference evidence="2 3" key="1">
    <citation type="submission" date="2019-04" db="EMBL/GenBank/DDBJ databases">
        <authorList>
            <consortium name="Wellcome Sanger Institute Data Sharing"/>
        </authorList>
    </citation>
    <scope>NUCLEOTIDE SEQUENCE [LARGE SCALE GENOMIC DNA]</scope>
</reference>
<reference evidence="2" key="2">
    <citation type="submission" date="2025-08" db="UniProtKB">
        <authorList>
            <consortium name="Ensembl"/>
        </authorList>
    </citation>
    <scope>IDENTIFICATION</scope>
</reference>
<feature type="compositionally biased region" description="Acidic residues" evidence="1">
    <location>
        <begin position="209"/>
        <end position="220"/>
    </location>
</feature>
<dbReference type="InterPro" id="IPR029625">
    <property type="entry name" value="FAM169"/>
</dbReference>
<accession>A0A8C9WF08</accession>
<protein>
    <submittedName>
        <fullName evidence="2">Family with sequence similarity 169 member B</fullName>
    </submittedName>
</protein>
<dbReference type="PANTHER" id="PTHR22442:SF4">
    <property type="entry name" value="PROTEIN FAM169BP"/>
    <property type="match status" value="1"/>
</dbReference>
<sequence length="241" mass="27883">MTQLTQFWLCTHLKTKQKVESPGERVVLFLLSQIIFGILERPINEGIYFAPHPAKEIAKILWQDGEAIGFYSVKKKGSLCDRYTSECYQLPVLDTVFVRKHWRRRGFALWILGDFCSSFSKEETVGISSPISANMYQVCSKYLIVHESQRDRLYEVEAPGNWSQRRNVWLNLQLGSCPGNYMQQNTIDGKNKKKKTASCQKNAQNCEREDFDASVDDSDGNPEPQRMARRKRVWSKQCGRD</sequence>
<evidence type="ECO:0000256" key="1">
    <source>
        <dbReference type="SAM" id="MobiDB-lite"/>
    </source>
</evidence>
<organism evidence="2 3">
    <name type="scientific">Scleropages formosus</name>
    <name type="common">Asian bonytongue</name>
    <name type="synonym">Osteoglossum formosum</name>
    <dbReference type="NCBI Taxonomy" id="113540"/>
    <lineage>
        <taxon>Eukaryota</taxon>
        <taxon>Metazoa</taxon>
        <taxon>Chordata</taxon>
        <taxon>Craniata</taxon>
        <taxon>Vertebrata</taxon>
        <taxon>Euteleostomi</taxon>
        <taxon>Actinopterygii</taxon>
        <taxon>Neopterygii</taxon>
        <taxon>Teleostei</taxon>
        <taxon>Osteoglossocephala</taxon>
        <taxon>Osteoglossomorpha</taxon>
        <taxon>Osteoglossiformes</taxon>
        <taxon>Osteoglossidae</taxon>
        <taxon>Scleropages</taxon>
    </lineage>
</organism>
<name>A0A8C9WF08_SCLFO</name>
<keyword evidence="3" id="KW-1185">Reference proteome</keyword>
<dbReference type="PANTHER" id="PTHR22442">
    <property type="match status" value="1"/>
</dbReference>
<gene>
    <name evidence="2" type="primary">fam169b</name>
</gene>
<evidence type="ECO:0000313" key="2">
    <source>
        <dbReference type="Ensembl" id="ENSSFOP00015074052.1"/>
    </source>
</evidence>
<dbReference type="OrthoDB" id="8954808at2759"/>
<dbReference type="Ensembl" id="ENSSFOT00015075501.1">
    <property type="protein sequence ID" value="ENSSFOP00015074052.1"/>
    <property type="gene ID" value="ENSSFOG00015023541.2"/>
</dbReference>
<feature type="region of interest" description="Disordered" evidence="1">
    <location>
        <begin position="201"/>
        <end position="241"/>
    </location>
</feature>
<dbReference type="GeneTree" id="ENSGT00510000048902"/>
<proteinExistence type="predicted"/>
<dbReference type="Proteomes" id="UP000694397">
    <property type="component" value="Chromosome 7"/>
</dbReference>
<evidence type="ECO:0000313" key="3">
    <source>
        <dbReference type="Proteomes" id="UP000694397"/>
    </source>
</evidence>